<organism evidence="1 2">
    <name type="scientific">Fusarium venenatum</name>
    <dbReference type="NCBI Taxonomy" id="56646"/>
    <lineage>
        <taxon>Eukaryota</taxon>
        <taxon>Fungi</taxon>
        <taxon>Dikarya</taxon>
        <taxon>Ascomycota</taxon>
        <taxon>Pezizomycotina</taxon>
        <taxon>Sordariomycetes</taxon>
        <taxon>Hypocreomycetidae</taxon>
        <taxon>Hypocreales</taxon>
        <taxon>Nectriaceae</taxon>
        <taxon>Fusarium</taxon>
    </lineage>
</organism>
<protein>
    <submittedName>
        <fullName evidence="1">Uncharacterized protein</fullName>
    </submittedName>
</protein>
<name>A0A2L2T820_9HYPO</name>
<accession>A0A2L2T820</accession>
<dbReference type="Proteomes" id="UP000245910">
    <property type="component" value="Chromosome I"/>
</dbReference>
<evidence type="ECO:0000313" key="2">
    <source>
        <dbReference type="Proteomes" id="UP000245910"/>
    </source>
</evidence>
<dbReference type="AlphaFoldDB" id="A0A2L2T820"/>
<evidence type="ECO:0000313" key="1">
    <source>
        <dbReference type="EMBL" id="CEI65909.1"/>
    </source>
</evidence>
<keyword evidence="2" id="KW-1185">Reference proteome</keyword>
<dbReference type="RefSeq" id="XP_025589628.1">
    <property type="nucleotide sequence ID" value="XM_025730511.1"/>
</dbReference>
<dbReference type="EMBL" id="LN649229">
    <property type="protein sequence ID" value="CEI65909.1"/>
    <property type="molecule type" value="Genomic_DNA"/>
</dbReference>
<proteinExistence type="predicted"/>
<reference evidence="2" key="1">
    <citation type="submission" date="2014-10" db="EMBL/GenBank/DDBJ databases">
        <authorList>
            <person name="King R."/>
        </authorList>
    </citation>
    <scope>NUCLEOTIDE SEQUENCE [LARGE SCALE GENOMIC DNA]</scope>
    <source>
        <strain evidence="2">A3/5</strain>
    </source>
</reference>
<dbReference type="KEGG" id="fvn:FVRRES_02421"/>
<sequence length="163" mass="19007">MDRFTIHPPPSIKVITKSIIQRRTRTKYIDKDLESLVVKVKIDPTIDPYQFLIKYIDPSNIGMAVVAFSVHRFPFNPIPPGRDLDRWVLQYRRKIIGHAESMRAFIQLADNINQLSAIYAAMPDPQKHWELMYRLALYNTYGDTCLYTAASDKWDSFLDRVTS</sequence>
<dbReference type="GeneID" id="37254064"/>